<evidence type="ECO:0000313" key="2">
    <source>
        <dbReference type="EMBL" id="CAE0527555.1"/>
    </source>
</evidence>
<dbReference type="AlphaFoldDB" id="A0A7S3RL84"/>
<dbReference type="EMBL" id="HBIR01005736">
    <property type="protein sequence ID" value="CAE0527555.1"/>
    <property type="molecule type" value="Transcribed_RNA"/>
</dbReference>
<sequence>MDPWLLHRGGPGEFLRPASPPKADARNAPHCYHQSQEFPFPAPVLDGGRHMPFGAPILPREGARARPVTASAAAAAAAARYQRRSSDGPPRPAGRYGGQHESLTHVGLRVKDGQRFRLSSVTHIWPAPRVEGCTPTKARACETPGGYSKMWTYDKASPAAFFGSTEKLSFATVSNDSFAPYPSPVPRVAPAPAAAPAPYLPPKHVVKLGNGGVAIVDCEASAMSGTHAMARSASIGSLRSGFR</sequence>
<feature type="region of interest" description="Disordered" evidence="1">
    <location>
        <begin position="1"/>
        <end position="29"/>
    </location>
</feature>
<organism evidence="2">
    <name type="scientific">Emiliania huxleyi</name>
    <name type="common">Coccolithophore</name>
    <name type="synonym">Pontosphaera huxleyi</name>
    <dbReference type="NCBI Taxonomy" id="2903"/>
    <lineage>
        <taxon>Eukaryota</taxon>
        <taxon>Haptista</taxon>
        <taxon>Haptophyta</taxon>
        <taxon>Prymnesiophyceae</taxon>
        <taxon>Isochrysidales</taxon>
        <taxon>Noelaerhabdaceae</taxon>
        <taxon>Emiliania</taxon>
    </lineage>
</organism>
<gene>
    <name evidence="2" type="ORF">EHUX00137_LOCUS3969</name>
</gene>
<name>A0A7S3RL84_EMIHU</name>
<reference evidence="2" key="1">
    <citation type="submission" date="2021-01" db="EMBL/GenBank/DDBJ databases">
        <authorList>
            <person name="Corre E."/>
            <person name="Pelletier E."/>
            <person name="Niang G."/>
            <person name="Scheremetjew M."/>
            <person name="Finn R."/>
            <person name="Kale V."/>
            <person name="Holt S."/>
            <person name="Cochrane G."/>
            <person name="Meng A."/>
            <person name="Brown T."/>
            <person name="Cohen L."/>
        </authorList>
    </citation>
    <scope>NUCLEOTIDE SEQUENCE</scope>
    <source>
        <strain evidence="2">379</strain>
    </source>
</reference>
<evidence type="ECO:0000256" key="1">
    <source>
        <dbReference type="SAM" id="MobiDB-lite"/>
    </source>
</evidence>
<protein>
    <submittedName>
        <fullName evidence="2">Uncharacterized protein</fullName>
    </submittedName>
</protein>
<proteinExistence type="predicted"/>
<feature type="region of interest" description="Disordered" evidence="1">
    <location>
        <begin position="79"/>
        <end position="99"/>
    </location>
</feature>
<accession>A0A7S3RL84</accession>